<organism evidence="5 6">
    <name type="scientific">Shewanella halifaxensis (strain HAW-EB4)</name>
    <dbReference type="NCBI Taxonomy" id="458817"/>
    <lineage>
        <taxon>Bacteria</taxon>
        <taxon>Pseudomonadati</taxon>
        <taxon>Pseudomonadota</taxon>
        <taxon>Gammaproteobacteria</taxon>
        <taxon>Alteromonadales</taxon>
        <taxon>Shewanellaceae</taxon>
        <taxon>Shewanella</taxon>
    </lineage>
</organism>
<dbReference type="Gene3D" id="1.25.40.20">
    <property type="entry name" value="Ankyrin repeat-containing domain"/>
    <property type="match status" value="3"/>
</dbReference>
<dbReference type="HOGENOM" id="CLU_692414_0_0_6"/>
<name>B0TRW6_SHEHH</name>
<proteinExistence type="predicted"/>
<sequence>MLSSRIFDGLELDDVLREHLDGLDSYDEPYFICIKLSTTADNAIKMLIPELDHLDDDIFAFRLKPQLLLLSLECEVDEIKSLSQMLLKAFEANNVTAQIAIFHHNCLGAPIETLKWSTQLLETLIEKSPNDSIVEFNDFCDRGNWPGLSAYIEGREQGCGADFGYDYDENDYDEDDEDDDEDEDDENDDRFDQDGFDENGLDASGFTALIQAILDKDAAAVTNMIANGADINKGDWYKNTPLNHAVQKSTLEIVSLLLEAGANPNQAGSYGTKALYIASINGMLPKMQLLLTKGADVNDKDDEGESALMAAAGNSTAEVVALLLQAGADSNAHSDDGNTALIKAVIGNYNERTAIVELLLANNAAETIHQINIHDSTAMDLALDREHQDIIELLKQAM</sequence>
<feature type="region of interest" description="Disordered" evidence="4">
    <location>
        <begin position="163"/>
        <end position="198"/>
    </location>
</feature>
<dbReference type="EMBL" id="CP000931">
    <property type="protein sequence ID" value="ABZ77878.1"/>
    <property type="molecule type" value="Genomic_DNA"/>
</dbReference>
<dbReference type="InterPro" id="IPR002110">
    <property type="entry name" value="Ankyrin_rpt"/>
</dbReference>
<feature type="repeat" description="ANK" evidence="3">
    <location>
        <begin position="303"/>
        <end position="335"/>
    </location>
</feature>
<feature type="repeat" description="ANK" evidence="3">
    <location>
        <begin position="237"/>
        <end position="269"/>
    </location>
</feature>
<keyword evidence="6" id="KW-1185">Reference proteome</keyword>
<evidence type="ECO:0000256" key="3">
    <source>
        <dbReference type="PROSITE-ProRule" id="PRU00023"/>
    </source>
</evidence>
<dbReference type="InterPro" id="IPR036770">
    <property type="entry name" value="Ankyrin_rpt-contain_sf"/>
</dbReference>
<evidence type="ECO:0000313" key="5">
    <source>
        <dbReference type="EMBL" id="ABZ77878.1"/>
    </source>
</evidence>
<feature type="compositionally biased region" description="Acidic residues" evidence="4">
    <location>
        <begin position="165"/>
        <end position="198"/>
    </location>
</feature>
<dbReference type="SMART" id="SM00248">
    <property type="entry name" value="ANK"/>
    <property type="match status" value="5"/>
</dbReference>
<feature type="repeat" description="ANK" evidence="3">
    <location>
        <begin position="270"/>
        <end position="302"/>
    </location>
</feature>
<dbReference type="KEGG" id="shl:Shal_3332"/>
<dbReference type="InterPro" id="IPR050776">
    <property type="entry name" value="Ank_Repeat/CDKN_Inhibitor"/>
</dbReference>
<evidence type="ECO:0000256" key="2">
    <source>
        <dbReference type="ARBA" id="ARBA00023043"/>
    </source>
</evidence>
<dbReference type="Proteomes" id="UP000001317">
    <property type="component" value="Chromosome"/>
</dbReference>
<evidence type="ECO:0000256" key="1">
    <source>
        <dbReference type="ARBA" id="ARBA00022737"/>
    </source>
</evidence>
<dbReference type="STRING" id="458817.Shal_3332"/>
<gene>
    <name evidence="5" type="ordered locus">Shal_3332</name>
</gene>
<keyword evidence="1" id="KW-0677">Repeat</keyword>
<dbReference type="AlphaFoldDB" id="B0TRW6"/>
<dbReference type="RefSeq" id="WP_012278399.1">
    <property type="nucleotide sequence ID" value="NC_010334.1"/>
</dbReference>
<protein>
    <submittedName>
        <fullName evidence="5">Ankyrin</fullName>
    </submittedName>
</protein>
<dbReference type="Pfam" id="PF12796">
    <property type="entry name" value="Ank_2"/>
    <property type="match status" value="2"/>
</dbReference>
<reference evidence="5" key="1">
    <citation type="submission" date="2008-01" db="EMBL/GenBank/DDBJ databases">
        <title>Complete sequence of Shewanella halifaxensis HAW-EB4.</title>
        <authorList>
            <consortium name="US DOE Joint Genome Institute"/>
            <person name="Copeland A."/>
            <person name="Lucas S."/>
            <person name="Lapidus A."/>
            <person name="Glavina del Rio T."/>
            <person name="Dalin E."/>
            <person name="Tice H."/>
            <person name="Bruce D."/>
            <person name="Goodwin L."/>
            <person name="Pitluck S."/>
            <person name="Sims D."/>
            <person name="Brettin T."/>
            <person name="Detter J.C."/>
            <person name="Han C."/>
            <person name="Kuske C.R."/>
            <person name="Schmutz J."/>
            <person name="Larimer F."/>
            <person name="Land M."/>
            <person name="Hauser L."/>
            <person name="Kyrpides N."/>
            <person name="Kim E."/>
            <person name="Zhao J.-S."/>
            <person name="Richardson P."/>
        </authorList>
    </citation>
    <scope>NUCLEOTIDE SEQUENCE [LARGE SCALE GENOMIC DNA]</scope>
    <source>
        <strain evidence="5">HAW-EB4</strain>
    </source>
</reference>
<accession>B0TRW6</accession>
<dbReference type="PROSITE" id="PS50088">
    <property type="entry name" value="ANK_REPEAT"/>
    <property type="match status" value="3"/>
</dbReference>
<keyword evidence="2 3" id="KW-0040">ANK repeat</keyword>
<dbReference type="OrthoDB" id="5836651at2"/>
<dbReference type="PROSITE" id="PS50297">
    <property type="entry name" value="ANK_REP_REGION"/>
    <property type="match status" value="3"/>
</dbReference>
<evidence type="ECO:0000256" key="4">
    <source>
        <dbReference type="SAM" id="MobiDB-lite"/>
    </source>
</evidence>
<dbReference type="SUPFAM" id="SSF48403">
    <property type="entry name" value="Ankyrin repeat"/>
    <property type="match status" value="1"/>
</dbReference>
<evidence type="ECO:0000313" key="6">
    <source>
        <dbReference type="Proteomes" id="UP000001317"/>
    </source>
</evidence>
<dbReference type="eggNOG" id="COG0666">
    <property type="taxonomic scope" value="Bacteria"/>
</dbReference>
<dbReference type="PANTHER" id="PTHR24201">
    <property type="entry name" value="ANK_REP_REGION DOMAIN-CONTAINING PROTEIN"/>
    <property type="match status" value="1"/>
</dbReference>